<dbReference type="AlphaFoldDB" id="A0A382TG27"/>
<proteinExistence type="predicted"/>
<evidence type="ECO:0000313" key="1">
    <source>
        <dbReference type="EMBL" id="SVD21016.1"/>
    </source>
</evidence>
<organism evidence="1">
    <name type="scientific">marine metagenome</name>
    <dbReference type="NCBI Taxonomy" id="408172"/>
    <lineage>
        <taxon>unclassified sequences</taxon>
        <taxon>metagenomes</taxon>
        <taxon>ecological metagenomes</taxon>
    </lineage>
</organism>
<dbReference type="EMBL" id="UINC01136321">
    <property type="protein sequence ID" value="SVD21016.1"/>
    <property type="molecule type" value="Genomic_DNA"/>
</dbReference>
<reference evidence="1" key="1">
    <citation type="submission" date="2018-05" db="EMBL/GenBank/DDBJ databases">
        <authorList>
            <person name="Lanie J.A."/>
            <person name="Ng W.-L."/>
            <person name="Kazmierczak K.M."/>
            <person name="Andrzejewski T.M."/>
            <person name="Davidsen T.M."/>
            <person name="Wayne K.J."/>
            <person name="Tettelin H."/>
            <person name="Glass J.I."/>
            <person name="Rusch D."/>
            <person name="Podicherti R."/>
            <person name="Tsui H.-C.T."/>
            <person name="Winkler M.E."/>
        </authorList>
    </citation>
    <scope>NUCLEOTIDE SEQUENCE</scope>
</reference>
<sequence>MRGDILRVDKLFKDQLLKREQTLEMTHKPTPNPVEYRKILVNTNKNNVSEGKEL</sequence>
<name>A0A382TG27_9ZZZZ</name>
<accession>A0A382TG27</accession>
<gene>
    <name evidence="1" type="ORF">METZ01_LOCUS373870</name>
</gene>
<protein>
    <submittedName>
        <fullName evidence="1">Uncharacterized protein</fullName>
    </submittedName>
</protein>